<evidence type="ECO:0000259" key="10">
    <source>
        <dbReference type="SMART" id="SM00739"/>
    </source>
</evidence>
<evidence type="ECO:0000256" key="5">
    <source>
        <dbReference type="ARBA" id="ARBA00023274"/>
    </source>
</evidence>
<dbReference type="PANTHER" id="PTHR12903">
    <property type="entry name" value="MITOCHONDRIAL RIBOSOMAL PROTEIN L24"/>
    <property type="match status" value="1"/>
</dbReference>
<sequence length="109" mass="12124">MAAKIRRNDEVIVITGKDKGRVGKVTQVFPSEHKVIVEGINIHKKHQKANPNLNIQGGIVDKEAKIDVSNVAIYNPATKKADKVGFRFEDGKKVRFFKSNNETVPSQAK</sequence>
<dbReference type="InterPro" id="IPR041988">
    <property type="entry name" value="Ribosomal_uL24_KOW"/>
</dbReference>
<comment type="function">
    <text evidence="8">One of two assembly initiator proteins, it binds directly to the 5'-end of the 23S rRNA, where it nucleates assembly of the 50S subunit.</text>
</comment>
<dbReference type="CDD" id="cd06089">
    <property type="entry name" value="KOW_RPL26"/>
    <property type="match status" value="1"/>
</dbReference>
<dbReference type="HAMAP" id="MF_01326_B">
    <property type="entry name" value="Ribosomal_uL24_B"/>
    <property type="match status" value="1"/>
</dbReference>
<dbReference type="InterPro" id="IPR005824">
    <property type="entry name" value="KOW"/>
</dbReference>
<dbReference type="OrthoDB" id="9807419at2"/>
<dbReference type="NCBIfam" id="TIGR01079">
    <property type="entry name" value="rplX_bact"/>
    <property type="match status" value="1"/>
</dbReference>
<gene>
    <name evidence="8 11" type="primary">rplX</name>
    <name evidence="11" type="ORF">NCTC13093_00658</name>
</gene>
<name>A0A2X0VEM6_9GAMM</name>
<evidence type="ECO:0000256" key="7">
    <source>
        <dbReference type="ARBA" id="ARBA00058688"/>
    </source>
</evidence>
<dbReference type="Pfam" id="PF17136">
    <property type="entry name" value="ribosomal_L24"/>
    <property type="match status" value="1"/>
</dbReference>
<dbReference type="Gene3D" id="2.30.30.30">
    <property type="match status" value="1"/>
</dbReference>
<dbReference type="RefSeq" id="WP_113743474.1">
    <property type="nucleotide sequence ID" value="NZ_UAPU01000007.1"/>
</dbReference>
<keyword evidence="12" id="KW-1185">Reference proteome</keyword>
<dbReference type="FunFam" id="2.30.30.30:FF:000004">
    <property type="entry name" value="50S ribosomal protein L24"/>
    <property type="match status" value="1"/>
</dbReference>
<reference evidence="11 12" key="1">
    <citation type="submission" date="2018-06" db="EMBL/GenBank/DDBJ databases">
        <authorList>
            <consortium name="Pathogen Informatics"/>
            <person name="Doyle S."/>
        </authorList>
    </citation>
    <scope>NUCLEOTIDE SEQUENCE [LARGE SCALE GENOMIC DNA]</scope>
    <source>
        <strain evidence="11 12">NCTC13093</strain>
    </source>
</reference>
<organism evidence="11 12">
    <name type="scientific">Anaerobiospirillum thomasii</name>
    <dbReference type="NCBI Taxonomy" id="179995"/>
    <lineage>
        <taxon>Bacteria</taxon>
        <taxon>Pseudomonadati</taxon>
        <taxon>Pseudomonadota</taxon>
        <taxon>Gammaproteobacteria</taxon>
        <taxon>Aeromonadales</taxon>
        <taxon>Succinivibrionaceae</taxon>
        <taxon>Anaerobiospirillum</taxon>
    </lineage>
</organism>
<dbReference type="GO" id="GO:0003735">
    <property type="term" value="F:structural constituent of ribosome"/>
    <property type="evidence" value="ECO:0007669"/>
    <property type="project" value="InterPro"/>
</dbReference>
<dbReference type="InterPro" id="IPR057264">
    <property type="entry name" value="Ribosomal_uL24_C"/>
</dbReference>
<keyword evidence="2 8" id="KW-0699">rRNA-binding</keyword>
<evidence type="ECO:0000256" key="4">
    <source>
        <dbReference type="ARBA" id="ARBA00022980"/>
    </source>
</evidence>
<comment type="similarity">
    <text evidence="1 8 9">Belongs to the universal ribosomal protein uL24 family.</text>
</comment>
<proteinExistence type="inferred from homology"/>
<dbReference type="AlphaFoldDB" id="A0A2X0VEM6"/>
<protein>
    <recommendedName>
        <fullName evidence="6 8">Large ribosomal subunit protein uL24</fullName>
    </recommendedName>
</protein>
<evidence type="ECO:0000256" key="8">
    <source>
        <dbReference type="HAMAP-Rule" id="MF_01326"/>
    </source>
</evidence>
<evidence type="ECO:0000256" key="9">
    <source>
        <dbReference type="RuleBase" id="RU003477"/>
    </source>
</evidence>
<comment type="function">
    <text evidence="7 8">One of the proteins that surrounds the polypeptide exit tunnel on the outside of the subunit.</text>
</comment>
<evidence type="ECO:0000256" key="6">
    <source>
        <dbReference type="ARBA" id="ARBA00035206"/>
    </source>
</evidence>
<dbReference type="Pfam" id="PF00467">
    <property type="entry name" value="KOW"/>
    <property type="match status" value="1"/>
</dbReference>
<dbReference type="GO" id="GO:0005840">
    <property type="term" value="C:ribosome"/>
    <property type="evidence" value="ECO:0007669"/>
    <property type="project" value="UniProtKB-KW"/>
</dbReference>
<dbReference type="EMBL" id="UAPV01000001">
    <property type="protein sequence ID" value="SPT69292.1"/>
    <property type="molecule type" value="Genomic_DNA"/>
</dbReference>
<dbReference type="InterPro" id="IPR014722">
    <property type="entry name" value="Rib_uL2_dom2"/>
</dbReference>
<dbReference type="PROSITE" id="PS01108">
    <property type="entry name" value="RIBOSOMAL_L24"/>
    <property type="match status" value="1"/>
</dbReference>
<dbReference type="GO" id="GO:1990904">
    <property type="term" value="C:ribonucleoprotein complex"/>
    <property type="evidence" value="ECO:0007669"/>
    <property type="project" value="UniProtKB-KW"/>
</dbReference>
<dbReference type="SMART" id="SM00739">
    <property type="entry name" value="KOW"/>
    <property type="match status" value="1"/>
</dbReference>
<dbReference type="SUPFAM" id="SSF50104">
    <property type="entry name" value="Translation proteins SH3-like domain"/>
    <property type="match status" value="1"/>
</dbReference>
<evidence type="ECO:0000256" key="2">
    <source>
        <dbReference type="ARBA" id="ARBA00022730"/>
    </source>
</evidence>
<dbReference type="InterPro" id="IPR005825">
    <property type="entry name" value="Ribosomal_uL24_CS"/>
</dbReference>
<evidence type="ECO:0000313" key="12">
    <source>
        <dbReference type="Proteomes" id="UP000250086"/>
    </source>
</evidence>
<keyword evidence="5 8" id="KW-0687">Ribonucleoprotein</keyword>
<dbReference type="GO" id="GO:0019843">
    <property type="term" value="F:rRNA binding"/>
    <property type="evidence" value="ECO:0007669"/>
    <property type="project" value="UniProtKB-UniRule"/>
</dbReference>
<keyword evidence="4 8" id="KW-0689">Ribosomal protein</keyword>
<dbReference type="GO" id="GO:0006412">
    <property type="term" value="P:translation"/>
    <property type="evidence" value="ECO:0007669"/>
    <property type="project" value="UniProtKB-UniRule"/>
</dbReference>
<comment type="subunit">
    <text evidence="8">Part of the 50S ribosomal subunit.</text>
</comment>
<dbReference type="InterPro" id="IPR003256">
    <property type="entry name" value="Ribosomal_uL24"/>
</dbReference>
<keyword evidence="3 8" id="KW-0694">RNA-binding</keyword>
<accession>A0A2X0VEM6</accession>
<evidence type="ECO:0000256" key="3">
    <source>
        <dbReference type="ARBA" id="ARBA00022884"/>
    </source>
</evidence>
<dbReference type="Proteomes" id="UP000250086">
    <property type="component" value="Unassembled WGS sequence"/>
</dbReference>
<dbReference type="InterPro" id="IPR008991">
    <property type="entry name" value="Translation_prot_SH3-like_sf"/>
</dbReference>
<feature type="domain" description="KOW" evidence="10">
    <location>
        <begin position="4"/>
        <end position="31"/>
    </location>
</feature>
<evidence type="ECO:0000256" key="1">
    <source>
        <dbReference type="ARBA" id="ARBA00010618"/>
    </source>
</evidence>
<evidence type="ECO:0000313" key="11">
    <source>
        <dbReference type="EMBL" id="SPT69292.1"/>
    </source>
</evidence>